<dbReference type="GO" id="GO:0034220">
    <property type="term" value="P:monoatomic ion transmembrane transport"/>
    <property type="evidence" value="ECO:0007669"/>
    <property type="project" value="UniProtKB-KW"/>
</dbReference>
<gene>
    <name evidence="1" type="ORF">FKV68_24755</name>
</gene>
<organism evidence="1 2">
    <name type="scientific">Sinorhizobium mexicanum</name>
    <dbReference type="NCBI Taxonomy" id="375549"/>
    <lineage>
        <taxon>Bacteria</taxon>
        <taxon>Pseudomonadati</taxon>
        <taxon>Pseudomonadota</taxon>
        <taxon>Alphaproteobacteria</taxon>
        <taxon>Hyphomicrobiales</taxon>
        <taxon>Rhizobiaceae</taxon>
        <taxon>Sinorhizobium/Ensifer group</taxon>
        <taxon>Sinorhizobium</taxon>
    </lineage>
</organism>
<keyword evidence="2" id="KW-1185">Reference proteome</keyword>
<dbReference type="RefSeq" id="WP_246452740.1">
    <property type="nucleotide sequence ID" value="NZ_CP041241.1"/>
</dbReference>
<evidence type="ECO:0000313" key="2">
    <source>
        <dbReference type="Proteomes" id="UP000510721"/>
    </source>
</evidence>
<keyword evidence="1" id="KW-0614">Plasmid</keyword>
<keyword evidence="1" id="KW-0406">Ion transport</keyword>
<dbReference type="EMBL" id="CP041241">
    <property type="protein sequence ID" value="QLL64634.1"/>
    <property type="molecule type" value="Genomic_DNA"/>
</dbReference>
<accession>A0A859QIR9</accession>
<proteinExistence type="predicted"/>
<keyword evidence="1" id="KW-0813">Transport</keyword>
<dbReference type="Pfam" id="PF07885">
    <property type="entry name" value="Ion_trans_2"/>
    <property type="match status" value="1"/>
</dbReference>
<evidence type="ECO:0000313" key="1">
    <source>
        <dbReference type="EMBL" id="QLL64634.1"/>
    </source>
</evidence>
<reference evidence="1 2" key="1">
    <citation type="submission" date="2019-06" db="EMBL/GenBank/DDBJ databases">
        <title>Complete genome sequence of Ensifer mexicanus ITTG R7 isolated from nodules of Acacia angustissima (Mill.) Kuntze.</title>
        <authorList>
            <person name="Rincon-Rosales R."/>
            <person name="Rogel M.A."/>
            <person name="Guerrero G."/>
            <person name="Rincon-Molina C.I."/>
            <person name="Lopez-Lopez A."/>
            <person name="Martinez-Romero E."/>
        </authorList>
    </citation>
    <scope>NUCLEOTIDE SEQUENCE [LARGE SCALE GENOMIC DNA]</scope>
    <source>
        <strain evidence="1 2">ITTG R7</strain>
        <plasmid evidence="2">pemeittgr7c</plasmid>
    </source>
</reference>
<name>A0A859QIR9_9HYPH</name>
<dbReference type="Proteomes" id="UP000510721">
    <property type="component" value="Plasmid pEmeITTGR7c"/>
</dbReference>
<dbReference type="AlphaFoldDB" id="A0A859QIR9"/>
<dbReference type="Gene3D" id="1.10.287.70">
    <property type="match status" value="1"/>
</dbReference>
<keyword evidence="1" id="KW-0407">Ion channel</keyword>
<dbReference type="InterPro" id="IPR013099">
    <property type="entry name" value="K_chnl_dom"/>
</dbReference>
<dbReference type="SUPFAM" id="SSF81324">
    <property type="entry name" value="Voltage-gated potassium channels"/>
    <property type="match status" value="1"/>
</dbReference>
<sequence length="147" mass="16864">MILRLSIACGLIAITVAIQALFMSAGLSALRRLEENRKYFAQRHPTVVTVTWVIYLIFPIIIDVCLWAAFYYLAKALPTFEESFYFSTVTFTTVGYGDIVLSKDWRHVATFEAVNGWIIFGWATALMMAVIQRLYFRAEPGLDRHRD</sequence>
<dbReference type="KEGG" id="emx:FKV68_24755"/>
<geneLocation type="plasmid" evidence="2">
    <name>pemeittgr7c</name>
</geneLocation>
<protein>
    <submittedName>
        <fullName evidence="1">Two pore domain potassium channel family protein</fullName>
    </submittedName>
</protein>